<reference evidence="1" key="1">
    <citation type="submission" date="2025-08" db="UniProtKB">
        <authorList>
            <consortium name="Ensembl"/>
        </authorList>
    </citation>
    <scope>IDENTIFICATION</scope>
</reference>
<dbReference type="Proteomes" id="UP000233040">
    <property type="component" value="Unassembled WGS sequence"/>
</dbReference>
<reference evidence="1" key="2">
    <citation type="submission" date="2025-09" db="UniProtKB">
        <authorList>
            <consortium name="Ensembl"/>
        </authorList>
    </citation>
    <scope>IDENTIFICATION</scope>
</reference>
<proteinExistence type="predicted"/>
<dbReference type="GeneTree" id="ENSGT00940000165973"/>
<protein>
    <recommendedName>
        <fullName evidence="3">Ring finger protein 181</fullName>
    </recommendedName>
</protein>
<evidence type="ECO:0008006" key="3">
    <source>
        <dbReference type="Google" id="ProtNLM"/>
    </source>
</evidence>
<evidence type="ECO:0000313" key="2">
    <source>
        <dbReference type="Proteomes" id="UP000233040"/>
    </source>
</evidence>
<organism evidence="1 2">
    <name type="scientific">Cebus imitator</name>
    <name type="common">Panamanian white-faced capuchin</name>
    <name type="synonym">Cebus capucinus imitator</name>
    <dbReference type="NCBI Taxonomy" id="2715852"/>
    <lineage>
        <taxon>Eukaryota</taxon>
        <taxon>Metazoa</taxon>
        <taxon>Chordata</taxon>
        <taxon>Craniata</taxon>
        <taxon>Vertebrata</taxon>
        <taxon>Euteleostomi</taxon>
        <taxon>Mammalia</taxon>
        <taxon>Eutheria</taxon>
        <taxon>Euarchontoglires</taxon>
        <taxon>Primates</taxon>
        <taxon>Haplorrhini</taxon>
        <taxon>Platyrrhini</taxon>
        <taxon>Cebidae</taxon>
        <taxon>Cebinae</taxon>
        <taxon>Cebus</taxon>
    </lineage>
</organism>
<dbReference type="AlphaFoldDB" id="A0A2K5SFB1"/>
<name>A0A2K5SFB1_CEBIM</name>
<dbReference type="Ensembl" id="ENSCCAT00000056883.1">
    <property type="protein sequence ID" value="ENSCCAP00000039077.1"/>
    <property type="gene ID" value="ENSCCAG00000037381.1"/>
</dbReference>
<evidence type="ECO:0000313" key="1">
    <source>
        <dbReference type="Ensembl" id="ENSCCAP00000039077.1"/>
    </source>
</evidence>
<sequence length="117" mass="13351">MASYFNKHKCEPLDPEQETRTNLLLELARSLFNRMDFEDLGLVVDWDYYLPPSAAKTVVNLPRIVIRGSQPECHCIWSTSVRPLVPLPFPSLYPINSRTDRNILPSLMPLAINVNGI</sequence>
<keyword evidence="2" id="KW-1185">Reference proteome</keyword>
<dbReference type="STRING" id="9516.ENSCCAP00000039077"/>
<accession>A0A2K5SFB1</accession>